<gene>
    <name evidence="4" type="primary">glmU_1</name>
    <name evidence="4" type="ORF">AMQ22_00254</name>
</gene>
<dbReference type="AlphaFoldDB" id="A0A150J922"/>
<dbReference type="Pfam" id="PF00483">
    <property type="entry name" value="NTP_transferase"/>
    <property type="match status" value="1"/>
</dbReference>
<dbReference type="PANTHER" id="PTHR22572">
    <property type="entry name" value="SUGAR-1-PHOSPHATE GUANYL TRANSFERASE"/>
    <property type="match status" value="1"/>
</dbReference>
<name>A0A150J922_9EURY</name>
<comment type="similarity">
    <text evidence="1">Belongs to the transferase hexapeptide repeat family.</text>
</comment>
<accession>A0A150J922</accession>
<dbReference type="InterPro" id="IPR050486">
    <property type="entry name" value="Mannose-1P_guanyltransferase"/>
</dbReference>
<evidence type="ECO:0000313" key="5">
    <source>
        <dbReference type="Proteomes" id="UP000075398"/>
    </source>
</evidence>
<evidence type="ECO:0000256" key="1">
    <source>
        <dbReference type="ARBA" id="ARBA00007274"/>
    </source>
</evidence>
<dbReference type="InterPro" id="IPR029044">
    <property type="entry name" value="Nucleotide-diphossugar_trans"/>
</dbReference>
<dbReference type="InterPro" id="IPR005835">
    <property type="entry name" value="NTP_transferase_dom"/>
</dbReference>
<dbReference type="SUPFAM" id="SSF53448">
    <property type="entry name" value="Nucleotide-diphospho-sugar transferases"/>
    <property type="match status" value="1"/>
</dbReference>
<dbReference type="Gene3D" id="2.160.10.10">
    <property type="entry name" value="Hexapeptide repeat proteins"/>
    <property type="match status" value="1"/>
</dbReference>
<organism evidence="4 5">
    <name type="scientific">Candidatus Methanofastidiosum methylothiophilum</name>
    <dbReference type="NCBI Taxonomy" id="1705564"/>
    <lineage>
        <taxon>Archaea</taxon>
        <taxon>Methanobacteriati</taxon>
        <taxon>Methanobacteriota</taxon>
        <taxon>Stenosarchaea group</taxon>
        <taxon>Candidatus Methanofastidiosia</taxon>
        <taxon>Candidatus Methanofastidiosales</taxon>
        <taxon>Candidatus Methanofastidiosaceae</taxon>
        <taxon>Candidatus Methanofastidiosum</taxon>
    </lineage>
</organism>
<reference evidence="4 5" key="1">
    <citation type="journal article" date="2016" name="ISME J.">
        <title>Chasing the elusive Euryarchaeota class WSA2: genomes reveal a uniquely fastidious methyl-reducing methanogen.</title>
        <authorList>
            <person name="Nobu M.K."/>
            <person name="Narihiro T."/>
            <person name="Kuroda K."/>
            <person name="Mei R."/>
            <person name="Liu W.T."/>
        </authorList>
    </citation>
    <scope>NUCLEOTIDE SEQUENCE [LARGE SCALE GENOMIC DNA]</scope>
    <source>
        <strain evidence="4">U1lsi0528_Bin055</strain>
    </source>
</reference>
<feature type="domain" description="Nucleotidyl transferase" evidence="2">
    <location>
        <begin position="3"/>
        <end position="240"/>
    </location>
</feature>
<evidence type="ECO:0000259" key="3">
    <source>
        <dbReference type="Pfam" id="PF25087"/>
    </source>
</evidence>
<dbReference type="Gene3D" id="3.90.550.10">
    <property type="entry name" value="Spore Coat Polysaccharide Biosynthesis Protein SpsA, Chain A"/>
    <property type="match status" value="1"/>
</dbReference>
<sequence>MIGIVLAGGFATRMRPLTYSKPLLPLGDKPCIEHVCGKLSEIKDLDKIYITTSRLFEEDYMRWLDSSELGEKFQIFIESARSETEKLGALKAILYLIYKEEIKDDMLICAGDNYFDFSIMRLVETYKKSNSLTVGLYDLNDKEKVKLYSEIILENNYIKNFEEKPKDPKSSLVSTALYIYPKSSISLLREAVDNGYVDSPGRFIEFAVRTGHPVYGKVMDGIWIDIGDRNSYLEANSLILKGKSYISENCEIDGKCEIGNNVVIGKDCKITSSHIDNSVILPNSTIKASSVLNSIVGANSKIFNKTIKEEIYEVN</sequence>
<dbReference type="CDD" id="cd04181">
    <property type="entry name" value="NTP_transferase"/>
    <property type="match status" value="1"/>
</dbReference>
<dbReference type="InterPro" id="IPR056729">
    <property type="entry name" value="GMPPB_C"/>
</dbReference>
<comment type="caution">
    <text evidence="4">The sequence shown here is derived from an EMBL/GenBank/DDBJ whole genome shotgun (WGS) entry which is preliminary data.</text>
</comment>
<evidence type="ECO:0000259" key="2">
    <source>
        <dbReference type="Pfam" id="PF00483"/>
    </source>
</evidence>
<feature type="domain" description="Mannose-1-phosphate guanyltransferase C-terminal" evidence="3">
    <location>
        <begin position="241"/>
        <end position="304"/>
    </location>
</feature>
<evidence type="ECO:0000313" key="4">
    <source>
        <dbReference type="EMBL" id="KYC53464.1"/>
    </source>
</evidence>
<proteinExistence type="inferred from homology"/>
<dbReference type="Pfam" id="PF25087">
    <property type="entry name" value="GMPPB_C"/>
    <property type="match status" value="1"/>
</dbReference>
<protein>
    <submittedName>
        <fullName evidence="4">Bifunctional protein GlmU</fullName>
    </submittedName>
</protein>
<dbReference type="Proteomes" id="UP000075398">
    <property type="component" value="Unassembled WGS sequence"/>
</dbReference>
<dbReference type="EMBL" id="LNGC01000005">
    <property type="protein sequence ID" value="KYC53464.1"/>
    <property type="molecule type" value="Genomic_DNA"/>
</dbReference>